<organism evidence="2 3">
    <name type="scientific">Nocardia macrotermitis</name>
    <dbReference type="NCBI Taxonomy" id="2585198"/>
    <lineage>
        <taxon>Bacteria</taxon>
        <taxon>Bacillati</taxon>
        <taxon>Actinomycetota</taxon>
        <taxon>Actinomycetes</taxon>
        <taxon>Mycobacteriales</taxon>
        <taxon>Nocardiaceae</taxon>
        <taxon>Nocardia</taxon>
    </lineage>
</organism>
<evidence type="ECO:0000313" key="2">
    <source>
        <dbReference type="EMBL" id="MQY19496.1"/>
    </source>
</evidence>
<reference evidence="2 3" key="1">
    <citation type="submission" date="2019-10" db="EMBL/GenBank/DDBJ databases">
        <title>Nocardia macrotermitis sp. nov. and Nocardia aurantia sp. nov., isolated from the gut of fungus growing-termite Macrotermes natalensis.</title>
        <authorList>
            <person name="Benndorf R."/>
            <person name="Schwitalla J."/>
            <person name="Martin K."/>
            <person name="De Beer W."/>
            <person name="Kaster A.-K."/>
            <person name="Vollmers J."/>
            <person name="Poulsen M."/>
            <person name="Beemelmanns C."/>
        </authorList>
    </citation>
    <scope>NUCLEOTIDE SEQUENCE [LARGE SCALE GENOMIC DNA]</scope>
    <source>
        <strain evidence="2 3">RB20</strain>
    </source>
</reference>
<dbReference type="InterPro" id="IPR027417">
    <property type="entry name" value="P-loop_NTPase"/>
</dbReference>
<comment type="caution">
    <text evidence="2">The sequence shown here is derived from an EMBL/GenBank/DDBJ whole genome shotgun (WGS) entry which is preliminary data.</text>
</comment>
<feature type="compositionally biased region" description="Polar residues" evidence="1">
    <location>
        <begin position="701"/>
        <end position="718"/>
    </location>
</feature>
<evidence type="ECO:0000256" key="1">
    <source>
        <dbReference type="SAM" id="MobiDB-lite"/>
    </source>
</evidence>
<dbReference type="AlphaFoldDB" id="A0A7K0D187"/>
<dbReference type="SUPFAM" id="SSF52540">
    <property type="entry name" value="P-loop containing nucleoside triphosphate hydrolases"/>
    <property type="match status" value="1"/>
</dbReference>
<dbReference type="Proteomes" id="UP000438448">
    <property type="component" value="Unassembled WGS sequence"/>
</dbReference>
<name>A0A7K0D187_9NOCA</name>
<sequence>MNGEQYRVDIGGDATAPIVAGHNNVVISATGSSVNVLMPKEEPAPVRLERIELLPAQQPEPLGRASELATLSAALRNGGAVQLCGPFGVGKSTLLRYAARTFAGGPDGTIFVSAAGGEVSDVAQQIFEACYKPMGRPYLPLPTELRRLMTGVRVTVYVDDADLTLQQMRDLTDAVPDGTVVFAAAERSPLEGVTVLELAGLDRDSSLKLLRTSMNRSLSESETAAAEELWRAADGRPLLLKRAAGIAGEQPGALPKPGQIAEFVPMLRNHLDDTSKQILNLLATLEGAELSVAHIEGLCDGSGAARLCDRMVALGLLARTETGYCCALDIVTVLDDSDRYPIAGLCVYFTRWARRAGVERAEVAAAGPALEKVLELAQRAGQPKLAVALARATSPAMARALRFGMWGRLLGWGWLAAEESGDRAAAAYFMHEEGIRSMFTGRRVLAVALLAEAAVRWLELGNQHAATTAANAQQYLLPHDPTAISLGANGIGASPGSTTPVHAAASGHTAATHMTGLVVPPSGPHTVSLQLPHYAGSALTSAAGHGSSVGAAHTVAAKSVAASAGTNVVSGAAGVGGASAAAGSAVLAKAIAGVIAAVVFFVAGPRIIAEVRQAIESATEHGIVGTWNGPTGTFRITTSGSGRYTVPMKSEIGCSNREDVTLTGNDQSASGTAPIFDTSTCAIDGYGTITLSVSSDGNTLTETMSAPSSSNCENCDSRTYTRKH</sequence>
<dbReference type="Gene3D" id="3.40.50.300">
    <property type="entry name" value="P-loop containing nucleotide triphosphate hydrolases"/>
    <property type="match status" value="1"/>
</dbReference>
<evidence type="ECO:0000313" key="3">
    <source>
        <dbReference type="Proteomes" id="UP000438448"/>
    </source>
</evidence>
<feature type="region of interest" description="Disordered" evidence="1">
    <location>
        <begin position="701"/>
        <end position="724"/>
    </location>
</feature>
<keyword evidence="3" id="KW-1185">Reference proteome</keyword>
<protein>
    <submittedName>
        <fullName evidence="2">Uncharacterized protein</fullName>
    </submittedName>
</protein>
<proteinExistence type="predicted"/>
<gene>
    <name evidence="2" type="ORF">NRB20_25860</name>
</gene>
<accession>A0A7K0D187</accession>
<dbReference type="EMBL" id="WEGK01000004">
    <property type="protein sequence ID" value="MQY19496.1"/>
    <property type="molecule type" value="Genomic_DNA"/>
</dbReference>